<feature type="region of interest" description="Disordered" evidence="1">
    <location>
        <begin position="1"/>
        <end position="74"/>
    </location>
</feature>
<protein>
    <submittedName>
        <fullName evidence="2">Uncharacterized protein</fullName>
    </submittedName>
</protein>
<reference evidence="3" key="2">
    <citation type="submission" date="2024-04" db="EMBL/GenBank/DDBJ databases">
        <authorList>
            <person name="Chen Y."/>
            <person name="Shah S."/>
            <person name="Dougan E. K."/>
            <person name="Thang M."/>
            <person name="Chan C."/>
        </authorList>
    </citation>
    <scope>NUCLEOTIDE SEQUENCE [LARGE SCALE GENOMIC DNA]</scope>
</reference>
<sequence length="74" mass="7118">ARGGARSAGCLGGPAFGGPQERHRGNPTLGPGLSEGGMLGTLGKGAGATGIRKAHQAMAKQRRDSGPLAVGGGI</sequence>
<evidence type="ECO:0000313" key="4">
    <source>
        <dbReference type="Proteomes" id="UP001152797"/>
    </source>
</evidence>
<keyword evidence="4" id="KW-1185">Reference proteome</keyword>
<organism evidence="2">
    <name type="scientific">Cladocopium goreaui</name>
    <dbReference type="NCBI Taxonomy" id="2562237"/>
    <lineage>
        <taxon>Eukaryota</taxon>
        <taxon>Sar</taxon>
        <taxon>Alveolata</taxon>
        <taxon>Dinophyceae</taxon>
        <taxon>Suessiales</taxon>
        <taxon>Symbiodiniaceae</taxon>
        <taxon>Cladocopium</taxon>
    </lineage>
</organism>
<dbReference type="AlphaFoldDB" id="A0A9P1DEY0"/>
<dbReference type="EMBL" id="CAMXCT030004310">
    <property type="protein sequence ID" value="CAL4795824.1"/>
    <property type="molecule type" value="Genomic_DNA"/>
</dbReference>
<proteinExistence type="predicted"/>
<comment type="caution">
    <text evidence="2">The sequence shown here is derived from an EMBL/GenBank/DDBJ whole genome shotgun (WGS) entry which is preliminary data.</text>
</comment>
<reference evidence="2" key="1">
    <citation type="submission" date="2022-10" db="EMBL/GenBank/DDBJ databases">
        <authorList>
            <person name="Chen Y."/>
            <person name="Dougan E. K."/>
            <person name="Chan C."/>
            <person name="Rhodes N."/>
            <person name="Thang M."/>
        </authorList>
    </citation>
    <scope>NUCLEOTIDE SEQUENCE</scope>
</reference>
<evidence type="ECO:0000313" key="2">
    <source>
        <dbReference type="EMBL" id="CAI4008512.1"/>
    </source>
</evidence>
<dbReference type="Proteomes" id="UP001152797">
    <property type="component" value="Unassembled WGS sequence"/>
</dbReference>
<gene>
    <name evidence="2" type="ORF">C1SCF055_LOCUS33953</name>
</gene>
<evidence type="ECO:0000313" key="3">
    <source>
        <dbReference type="EMBL" id="CAL1161887.1"/>
    </source>
</evidence>
<feature type="compositionally biased region" description="Gly residues" evidence="1">
    <location>
        <begin position="33"/>
        <end position="48"/>
    </location>
</feature>
<accession>A0A9P1DEY0</accession>
<evidence type="ECO:0000256" key="1">
    <source>
        <dbReference type="SAM" id="MobiDB-lite"/>
    </source>
</evidence>
<dbReference type="EMBL" id="CAMXCT020004310">
    <property type="protein sequence ID" value="CAL1161887.1"/>
    <property type="molecule type" value="Genomic_DNA"/>
</dbReference>
<feature type="non-terminal residue" evidence="2">
    <location>
        <position position="1"/>
    </location>
</feature>
<dbReference type="EMBL" id="CAMXCT010004310">
    <property type="protein sequence ID" value="CAI4008512.1"/>
    <property type="molecule type" value="Genomic_DNA"/>
</dbReference>
<name>A0A9P1DEY0_9DINO</name>